<dbReference type="EMBL" id="CATQJA010002644">
    <property type="protein sequence ID" value="CAJ0576500.1"/>
    <property type="molecule type" value="Genomic_DNA"/>
</dbReference>
<keyword evidence="7" id="KW-1185">Reference proteome</keyword>
<dbReference type="Proteomes" id="UP001177023">
    <property type="component" value="Unassembled WGS sequence"/>
</dbReference>
<gene>
    <name evidence="6" type="ORF">MSPICULIGERA_LOCUS14791</name>
    <name evidence="5" type="ORF">MSPICULIGERA_LOCUS459</name>
</gene>
<accession>A0AA36C4M5</accession>
<feature type="domain" description="Flavoprotein" evidence="4">
    <location>
        <begin position="61"/>
        <end position="239"/>
    </location>
</feature>
<dbReference type="SUPFAM" id="SSF52507">
    <property type="entry name" value="Homo-oligomeric flavin-containing Cys decarboxylases, HFCD"/>
    <property type="match status" value="1"/>
</dbReference>
<reference evidence="5" key="1">
    <citation type="submission" date="2023-06" db="EMBL/GenBank/DDBJ databases">
        <authorList>
            <person name="Delattre M."/>
        </authorList>
    </citation>
    <scope>NUCLEOTIDE SEQUENCE</scope>
    <source>
        <strain evidence="5">AF72</strain>
    </source>
</reference>
<evidence type="ECO:0000313" key="7">
    <source>
        <dbReference type="Proteomes" id="UP001177023"/>
    </source>
</evidence>
<dbReference type="GO" id="GO:0010181">
    <property type="term" value="F:FMN binding"/>
    <property type="evidence" value="ECO:0007669"/>
    <property type="project" value="TreeGrafter"/>
</dbReference>
<dbReference type="GO" id="GO:0071513">
    <property type="term" value="C:phosphopantothenoylcysteine decarboxylase complex"/>
    <property type="evidence" value="ECO:0007669"/>
    <property type="project" value="TreeGrafter"/>
</dbReference>
<evidence type="ECO:0000256" key="1">
    <source>
        <dbReference type="ARBA" id="ARBA00022993"/>
    </source>
</evidence>
<evidence type="ECO:0000313" key="5">
    <source>
        <dbReference type="EMBL" id="CAJ0557701.1"/>
    </source>
</evidence>
<feature type="region of interest" description="Disordered" evidence="3">
    <location>
        <begin position="24"/>
        <end position="50"/>
    </location>
</feature>
<proteinExistence type="inferred from homology"/>
<sequence>MICDTEDDQGPYTSSPKRLKIDLGTESDDAESVQSEARSGMGRRPPFTNTHRIVREPGKFHLLIGVTGSVAAIKLAEMLKKLHEICPPNRLFVKVIATQMGLRMLESIEDELATETEEIIYEDRDEHSMWRGRGDPVLHIELRKWADAMFIAPLDANTLAKIAHGLCDNLLTNVVRAWESTKPLYFAPAMNTEMWLSPLTAQHKKLLTELLGFKEIPPISKTLMCGDTGLGGMAEIQMITTIIAQMVRNRFAVYTPVVNTSEEVPGYE</sequence>
<evidence type="ECO:0000313" key="6">
    <source>
        <dbReference type="EMBL" id="CAJ0576500.1"/>
    </source>
</evidence>
<evidence type="ECO:0000256" key="3">
    <source>
        <dbReference type="SAM" id="MobiDB-lite"/>
    </source>
</evidence>
<dbReference type="Gene3D" id="3.40.50.1950">
    <property type="entry name" value="Flavin prenyltransferase-like"/>
    <property type="match status" value="1"/>
</dbReference>
<comment type="similarity">
    <text evidence="2">Belongs to the HFCD (homooligomeric flavin containing Cys decarboxylase) superfamily.</text>
</comment>
<comment type="caution">
    <text evidence="5">The sequence shown here is derived from an EMBL/GenBank/DDBJ whole genome shotgun (WGS) entry which is preliminary data.</text>
</comment>
<feature type="non-terminal residue" evidence="5">
    <location>
        <position position="1"/>
    </location>
</feature>
<evidence type="ECO:0000259" key="4">
    <source>
        <dbReference type="Pfam" id="PF02441"/>
    </source>
</evidence>
<evidence type="ECO:0000256" key="2">
    <source>
        <dbReference type="ARBA" id="ARBA00038350"/>
    </source>
</evidence>
<dbReference type="GO" id="GO:0015937">
    <property type="term" value="P:coenzyme A biosynthetic process"/>
    <property type="evidence" value="ECO:0007669"/>
    <property type="project" value="UniProtKB-KW"/>
</dbReference>
<protein>
    <recommendedName>
        <fullName evidence="4">Flavoprotein domain-containing protein</fullName>
    </recommendedName>
</protein>
<dbReference type="InterPro" id="IPR003382">
    <property type="entry name" value="Flavoprotein"/>
</dbReference>
<dbReference type="EMBL" id="CATQJA010000074">
    <property type="protein sequence ID" value="CAJ0557701.1"/>
    <property type="molecule type" value="Genomic_DNA"/>
</dbReference>
<organism evidence="5 7">
    <name type="scientific">Mesorhabditis spiculigera</name>
    <dbReference type="NCBI Taxonomy" id="96644"/>
    <lineage>
        <taxon>Eukaryota</taxon>
        <taxon>Metazoa</taxon>
        <taxon>Ecdysozoa</taxon>
        <taxon>Nematoda</taxon>
        <taxon>Chromadorea</taxon>
        <taxon>Rhabditida</taxon>
        <taxon>Rhabditina</taxon>
        <taxon>Rhabditomorpha</taxon>
        <taxon>Rhabditoidea</taxon>
        <taxon>Rhabditidae</taxon>
        <taxon>Mesorhabditinae</taxon>
        <taxon>Mesorhabditis</taxon>
    </lineage>
</organism>
<dbReference type="GO" id="GO:0004633">
    <property type="term" value="F:phosphopantothenoylcysteine decarboxylase activity"/>
    <property type="evidence" value="ECO:0007669"/>
    <property type="project" value="TreeGrafter"/>
</dbReference>
<dbReference type="PANTHER" id="PTHR14359:SF6">
    <property type="entry name" value="PHOSPHOPANTOTHENOYLCYSTEINE DECARBOXYLASE"/>
    <property type="match status" value="1"/>
</dbReference>
<name>A0AA36C4M5_9BILA</name>
<dbReference type="AlphaFoldDB" id="A0AA36C4M5"/>
<dbReference type="Pfam" id="PF02441">
    <property type="entry name" value="Flavoprotein"/>
    <property type="match status" value="1"/>
</dbReference>
<dbReference type="PANTHER" id="PTHR14359">
    <property type="entry name" value="HOMO-OLIGOMERIC FLAVIN CONTAINING CYS DECARBOXYLASE FAMILY"/>
    <property type="match status" value="1"/>
</dbReference>
<keyword evidence="1" id="KW-0173">Coenzyme A biosynthesis</keyword>
<dbReference type="InterPro" id="IPR036551">
    <property type="entry name" value="Flavin_trans-like"/>
</dbReference>